<evidence type="ECO:0000313" key="1">
    <source>
        <dbReference type="EMBL" id="EGU47770.1"/>
    </source>
</evidence>
<dbReference type="OrthoDB" id="342444at2"/>
<organism evidence="1 2">
    <name type="scientific">Vibrio ichthyoenteri ATCC 700023</name>
    <dbReference type="NCBI Taxonomy" id="870968"/>
    <lineage>
        <taxon>Bacteria</taxon>
        <taxon>Pseudomonadati</taxon>
        <taxon>Pseudomonadota</taxon>
        <taxon>Gammaproteobacteria</taxon>
        <taxon>Vibrionales</taxon>
        <taxon>Vibrionaceae</taxon>
        <taxon>Vibrio</taxon>
    </lineage>
</organism>
<evidence type="ECO:0000313" key="2">
    <source>
        <dbReference type="Proteomes" id="UP000004605"/>
    </source>
</evidence>
<dbReference type="SUPFAM" id="SSF55729">
    <property type="entry name" value="Acyl-CoA N-acyltransferases (Nat)"/>
    <property type="match status" value="1"/>
</dbReference>
<dbReference type="InterPro" id="IPR016181">
    <property type="entry name" value="Acyl_CoA_acyltransferase"/>
</dbReference>
<accession>F9RXP1</accession>
<sequence length="248" mass="27785">MDYEVTTLSERPDLIDKVANLDNRSWPVFLQHSDANNWHHLYEEFADSTLILLSSEQVIGVGFTVPVKWSGGVTGLPESIHDVLVQGLALRESEAQANTLIPIAALVDPSVQGEGLSAKILIEMKALAKRRGLTSLVVPVRPTYKAKYPIQSIQSYASWLRDDGLYYDPWLRVHQKLGAKAIHIANCTLKVKGSIAQWREWTNMIFPHSGQYVIPGALSPIEIDKANDCGTYREPNVWMKHPMNDELV</sequence>
<dbReference type="Gene3D" id="3.40.630.30">
    <property type="match status" value="1"/>
</dbReference>
<dbReference type="Proteomes" id="UP000004605">
    <property type="component" value="Unassembled WGS sequence"/>
</dbReference>
<keyword evidence="2" id="KW-1185">Reference proteome</keyword>
<evidence type="ECO:0008006" key="3">
    <source>
        <dbReference type="Google" id="ProtNLM"/>
    </source>
</evidence>
<dbReference type="AlphaFoldDB" id="F9RXP1"/>
<dbReference type="EMBL" id="AFWF01000018">
    <property type="protein sequence ID" value="EGU47770.1"/>
    <property type="molecule type" value="Genomic_DNA"/>
</dbReference>
<protein>
    <recommendedName>
        <fullName evidence="3">Transferase</fullName>
    </recommendedName>
</protein>
<name>F9RXP1_9VIBR</name>
<gene>
    <name evidence="1" type="ORF">VII00023_20292</name>
</gene>
<reference evidence="1 2" key="1">
    <citation type="journal article" date="2012" name="Int. J. Syst. Evol. Microbiol.">
        <title>Vibrio caribbeanicus sp. nov., isolated from the marine sponge Scleritoderma cyanea.</title>
        <authorList>
            <person name="Hoffmann M."/>
            <person name="Monday S.R."/>
            <person name="Allard M.W."/>
            <person name="Strain E.A."/>
            <person name="Whittaker P."/>
            <person name="Naum M."/>
            <person name="McCarthy P.J."/>
            <person name="Lopez J.V."/>
            <person name="Fischer M."/>
            <person name="Brown E.W."/>
        </authorList>
    </citation>
    <scope>NUCLEOTIDE SEQUENCE [LARGE SCALE GENOMIC DNA]</scope>
    <source>
        <strain evidence="1 2">ATCC 700023</strain>
    </source>
</reference>
<comment type="caution">
    <text evidence="1">The sequence shown here is derived from an EMBL/GenBank/DDBJ whole genome shotgun (WGS) entry which is preliminary data.</text>
</comment>
<dbReference type="RefSeq" id="WP_006710613.1">
    <property type="nucleotide sequence ID" value="NZ_AFWF01000018.1"/>
</dbReference>
<proteinExistence type="predicted"/>